<dbReference type="Proteomes" id="UP000352088">
    <property type="component" value="Unassembled WGS sequence"/>
</dbReference>
<protein>
    <recommendedName>
        <fullName evidence="2">protein-glutamate O-methyltransferase</fullName>
        <ecNumber evidence="2">2.1.1.80</ecNumber>
    </recommendedName>
</protein>
<dbReference type="InterPro" id="IPR036804">
    <property type="entry name" value="CheR_N_sf"/>
</dbReference>
<organism evidence="8 9">
    <name type="scientific">Campylobacter coli</name>
    <dbReference type="NCBI Taxonomy" id="195"/>
    <lineage>
        <taxon>Bacteria</taxon>
        <taxon>Pseudomonadati</taxon>
        <taxon>Campylobacterota</taxon>
        <taxon>Epsilonproteobacteria</taxon>
        <taxon>Campylobacterales</taxon>
        <taxon>Campylobacteraceae</taxon>
        <taxon>Campylobacter</taxon>
    </lineage>
</organism>
<evidence type="ECO:0000313" key="10">
    <source>
        <dbReference type="Proteomes" id="UP000361993"/>
    </source>
</evidence>
<dbReference type="AlphaFoldDB" id="A0A0N9P5F7"/>
<evidence type="ECO:0000313" key="8">
    <source>
        <dbReference type="EMBL" id="EAL6849903.1"/>
    </source>
</evidence>
<dbReference type="GO" id="GO:0032259">
    <property type="term" value="P:methylation"/>
    <property type="evidence" value="ECO:0007669"/>
    <property type="project" value="UniProtKB-KW"/>
</dbReference>
<dbReference type="PRINTS" id="PR00996">
    <property type="entry name" value="CHERMTFRASE"/>
</dbReference>
<dbReference type="GO" id="GO:0008983">
    <property type="term" value="F:protein-glutamate O-methyltransferase activity"/>
    <property type="evidence" value="ECO:0007669"/>
    <property type="project" value="UniProtKB-EC"/>
</dbReference>
<dbReference type="InterPro" id="IPR050903">
    <property type="entry name" value="Bact_Chemotaxis_MeTrfase"/>
</dbReference>
<dbReference type="SUPFAM" id="SSF47757">
    <property type="entry name" value="Chemotaxis receptor methyltransferase CheR, N-terminal domain"/>
    <property type="match status" value="1"/>
</dbReference>
<keyword evidence="5" id="KW-0949">S-adenosyl-L-methionine</keyword>
<comment type="catalytic activity">
    <reaction evidence="1">
        <text>L-glutamyl-[protein] + S-adenosyl-L-methionine = [protein]-L-glutamate 5-O-methyl ester + S-adenosyl-L-homocysteine</text>
        <dbReference type="Rhea" id="RHEA:24452"/>
        <dbReference type="Rhea" id="RHEA-COMP:10208"/>
        <dbReference type="Rhea" id="RHEA-COMP:10311"/>
        <dbReference type="ChEBI" id="CHEBI:29973"/>
        <dbReference type="ChEBI" id="CHEBI:57856"/>
        <dbReference type="ChEBI" id="CHEBI:59789"/>
        <dbReference type="ChEBI" id="CHEBI:82795"/>
        <dbReference type="EC" id="2.1.1.80"/>
    </reaction>
</comment>
<keyword evidence="3 8" id="KW-0489">Methyltransferase</keyword>
<dbReference type="InterPro" id="IPR029063">
    <property type="entry name" value="SAM-dependent_MTases_sf"/>
</dbReference>
<dbReference type="Gene3D" id="1.10.155.10">
    <property type="entry name" value="Chemotaxis receptor methyltransferase CheR, N-terminal domain"/>
    <property type="match status" value="1"/>
</dbReference>
<name>A0A0N9P5F7_CAMCO</name>
<dbReference type="PANTHER" id="PTHR24422:SF19">
    <property type="entry name" value="CHEMOTAXIS PROTEIN METHYLTRANSFERASE"/>
    <property type="match status" value="1"/>
</dbReference>
<dbReference type="Pfam" id="PF01739">
    <property type="entry name" value="CheR"/>
    <property type="match status" value="1"/>
</dbReference>
<sequence length="262" mass="30484">MEEKINPSELELNEFIKIINEISGIDLNEKRNILVLKLSKFVSSTGVKTFAEFLSKLQINRQLRQDTLDFVTIGETYFLRELSQLKEIIFYAKSLEKTVNILSAPCSSGEEVYSMAILGAQNFLKDMMILGIDINSNVIEKAKVGKYQGRTLQRLSESEKRRFFTDIGEQTFSINKSELCTCRFELCNVFEDKFLRLGKFDIIVSRNMMIYFDYDSRIKLMERFYQILADNGRLYVGNADLIPETTFFKKVFSPRGVYYEKI</sequence>
<evidence type="ECO:0000313" key="7">
    <source>
        <dbReference type="EMBL" id="EAK1509997.1"/>
    </source>
</evidence>
<evidence type="ECO:0000256" key="3">
    <source>
        <dbReference type="ARBA" id="ARBA00022603"/>
    </source>
</evidence>
<dbReference type="STRING" id="195.ATE51_01704"/>
<dbReference type="KEGG" id="ccoo:ATE51_01704"/>
<comment type="caution">
    <text evidence="8">The sequence shown here is derived from an EMBL/GenBank/DDBJ whole genome shotgun (WGS) entry which is preliminary data.</text>
</comment>
<gene>
    <name evidence="7" type="ORF">CJD00_06980</name>
    <name evidence="8" type="ORF">DSX26_00275</name>
</gene>
<dbReference type="Proteomes" id="UP000361993">
    <property type="component" value="Unassembled WGS sequence"/>
</dbReference>
<dbReference type="EMBL" id="AACDUL010000012">
    <property type="protein sequence ID" value="EAK1509997.1"/>
    <property type="molecule type" value="Genomic_DNA"/>
</dbReference>
<dbReference type="Gene3D" id="3.40.50.150">
    <property type="entry name" value="Vaccinia Virus protein VP39"/>
    <property type="match status" value="1"/>
</dbReference>
<dbReference type="PROSITE" id="PS50123">
    <property type="entry name" value="CHER"/>
    <property type="match status" value="1"/>
</dbReference>
<dbReference type="CDD" id="cd02440">
    <property type="entry name" value="AdoMet_MTases"/>
    <property type="match status" value="1"/>
</dbReference>
<dbReference type="SUPFAM" id="SSF53335">
    <property type="entry name" value="S-adenosyl-L-methionine-dependent methyltransferases"/>
    <property type="match status" value="1"/>
</dbReference>
<dbReference type="GeneID" id="66544083"/>
<evidence type="ECO:0000256" key="1">
    <source>
        <dbReference type="ARBA" id="ARBA00001541"/>
    </source>
</evidence>
<dbReference type="EC" id="2.1.1.80" evidence="2"/>
<dbReference type="PANTHER" id="PTHR24422">
    <property type="entry name" value="CHEMOTAXIS PROTEIN METHYLTRANSFERASE"/>
    <property type="match status" value="1"/>
</dbReference>
<evidence type="ECO:0000256" key="2">
    <source>
        <dbReference type="ARBA" id="ARBA00012534"/>
    </source>
</evidence>
<proteinExistence type="predicted"/>
<dbReference type="eggNOG" id="COG1352">
    <property type="taxonomic scope" value="Bacteria"/>
</dbReference>
<dbReference type="OrthoDB" id="9786165at2"/>
<evidence type="ECO:0000313" key="9">
    <source>
        <dbReference type="Proteomes" id="UP000352088"/>
    </source>
</evidence>
<evidence type="ECO:0000259" key="6">
    <source>
        <dbReference type="PROSITE" id="PS50123"/>
    </source>
</evidence>
<feature type="domain" description="CheR-type methyltransferase" evidence="6">
    <location>
        <begin position="1"/>
        <end position="262"/>
    </location>
</feature>
<dbReference type="EMBL" id="AACQHW010000001">
    <property type="protein sequence ID" value="EAL6849903.1"/>
    <property type="molecule type" value="Genomic_DNA"/>
</dbReference>
<keyword evidence="4 8" id="KW-0808">Transferase</keyword>
<dbReference type="RefSeq" id="WP_002781712.1">
    <property type="nucleotide sequence ID" value="NZ_AANHVQ020000008.1"/>
</dbReference>
<evidence type="ECO:0000256" key="5">
    <source>
        <dbReference type="ARBA" id="ARBA00022691"/>
    </source>
</evidence>
<dbReference type="InterPro" id="IPR022642">
    <property type="entry name" value="CheR_C"/>
</dbReference>
<reference evidence="8 9" key="2">
    <citation type="submission" date="2018-07" db="EMBL/GenBank/DDBJ databases">
        <authorList>
            <consortium name="NARMS: The National Antimicrobial Resistance Monitoring System"/>
        </authorList>
    </citation>
    <scope>NUCLEOTIDE SEQUENCE [LARGE SCALE GENOMIC DNA]</scope>
    <source>
        <strain evidence="8 9">CVM N17C548</strain>
    </source>
</reference>
<reference evidence="7 10" key="1">
    <citation type="submission" date="2018-05" db="EMBL/GenBank/DDBJ databases">
        <authorList>
            <consortium name="GenomeTrakr network: Whole genome sequencing for foodborne pathogen traceback"/>
        </authorList>
    </citation>
    <scope>NUCLEOTIDE SEQUENCE [LARGE SCALE GENOMIC DNA]</scope>
    <source>
        <strain evidence="7 10">NC_C6016</strain>
    </source>
</reference>
<dbReference type="SMART" id="SM00138">
    <property type="entry name" value="MeTrc"/>
    <property type="match status" value="1"/>
</dbReference>
<dbReference type="InterPro" id="IPR000780">
    <property type="entry name" value="CheR_MeTrfase"/>
</dbReference>
<accession>A0A0N9P5F7</accession>
<evidence type="ECO:0000256" key="4">
    <source>
        <dbReference type="ARBA" id="ARBA00022679"/>
    </source>
</evidence>